<protein>
    <submittedName>
        <fullName evidence="2">Addiction module RelE/StbE family toxin</fullName>
    </submittedName>
</protein>
<gene>
    <name evidence="2" type="ORF">J2Z76_002627</name>
</gene>
<dbReference type="EMBL" id="JAGGKS010000008">
    <property type="protein sequence ID" value="MBP1926757.1"/>
    <property type="molecule type" value="Genomic_DNA"/>
</dbReference>
<sequence>MSNYKLFMSESAATDLQNISDYISRNLMEPEIALKTISKIKVATMGLEYMPHRHELVSDERLYTQGLRKIIVDNYIIFYTISEIDKRVIIVRILYGRRDWINIL</sequence>
<comment type="caution">
    <text evidence="2">The sequence shown here is derived from an EMBL/GenBank/DDBJ whole genome shotgun (WGS) entry which is preliminary data.</text>
</comment>
<dbReference type="Proteomes" id="UP001519342">
    <property type="component" value="Unassembled WGS sequence"/>
</dbReference>
<reference evidence="2 3" key="1">
    <citation type="submission" date="2021-03" db="EMBL/GenBank/DDBJ databases">
        <title>Genomic Encyclopedia of Type Strains, Phase IV (KMG-IV): sequencing the most valuable type-strain genomes for metagenomic binning, comparative biology and taxonomic classification.</title>
        <authorList>
            <person name="Goeker M."/>
        </authorList>
    </citation>
    <scope>NUCLEOTIDE SEQUENCE [LARGE SCALE GENOMIC DNA]</scope>
    <source>
        <strain evidence="2 3">DSM 24004</strain>
    </source>
</reference>
<dbReference type="InterPro" id="IPR035093">
    <property type="entry name" value="RelE/ParE_toxin_dom_sf"/>
</dbReference>
<dbReference type="RefSeq" id="WP_209512486.1">
    <property type="nucleotide sequence ID" value="NZ_JAGGKS010000008.1"/>
</dbReference>
<keyword evidence="3" id="KW-1185">Reference proteome</keyword>
<dbReference type="SUPFAM" id="SSF143011">
    <property type="entry name" value="RelE-like"/>
    <property type="match status" value="1"/>
</dbReference>
<dbReference type="Gene3D" id="3.30.2310.20">
    <property type="entry name" value="RelE-like"/>
    <property type="match status" value="1"/>
</dbReference>
<organism evidence="2 3">
    <name type="scientific">Sedimentibacter acidaminivorans</name>
    <dbReference type="NCBI Taxonomy" id="913099"/>
    <lineage>
        <taxon>Bacteria</taxon>
        <taxon>Bacillati</taxon>
        <taxon>Bacillota</taxon>
        <taxon>Tissierellia</taxon>
        <taxon>Sedimentibacter</taxon>
    </lineage>
</organism>
<name>A0ABS4GGU8_9FIRM</name>
<dbReference type="InterPro" id="IPR007712">
    <property type="entry name" value="RelE/ParE_toxin"/>
</dbReference>
<keyword evidence="1" id="KW-1277">Toxin-antitoxin system</keyword>
<evidence type="ECO:0000313" key="3">
    <source>
        <dbReference type="Proteomes" id="UP001519342"/>
    </source>
</evidence>
<evidence type="ECO:0000256" key="1">
    <source>
        <dbReference type="ARBA" id="ARBA00022649"/>
    </source>
</evidence>
<dbReference type="Pfam" id="PF05016">
    <property type="entry name" value="ParE_toxin"/>
    <property type="match status" value="1"/>
</dbReference>
<accession>A0ABS4GGU8</accession>
<evidence type="ECO:0000313" key="2">
    <source>
        <dbReference type="EMBL" id="MBP1926757.1"/>
    </source>
</evidence>
<dbReference type="NCBIfam" id="TIGR02385">
    <property type="entry name" value="RelE_StbE"/>
    <property type="match status" value="1"/>
</dbReference>
<proteinExistence type="predicted"/>